<keyword evidence="2 5" id="KW-0812">Transmembrane</keyword>
<evidence type="ECO:0000256" key="5">
    <source>
        <dbReference type="SAM" id="Phobius"/>
    </source>
</evidence>
<keyword evidence="7" id="KW-1185">Reference proteome</keyword>
<dbReference type="EMBL" id="FCOJ02000005">
    <property type="protein sequence ID" value="SAK47923.1"/>
    <property type="molecule type" value="Genomic_DNA"/>
</dbReference>
<evidence type="ECO:0000256" key="4">
    <source>
        <dbReference type="ARBA" id="ARBA00023136"/>
    </source>
</evidence>
<feature type="transmembrane region" description="Helical" evidence="5">
    <location>
        <begin position="12"/>
        <end position="31"/>
    </location>
</feature>
<organism evidence="6 7">
    <name type="scientific">Caballeronia glebae</name>
    <dbReference type="NCBI Taxonomy" id="1777143"/>
    <lineage>
        <taxon>Bacteria</taxon>
        <taxon>Pseudomonadati</taxon>
        <taxon>Pseudomonadota</taxon>
        <taxon>Betaproteobacteria</taxon>
        <taxon>Burkholderiales</taxon>
        <taxon>Burkholderiaceae</taxon>
        <taxon>Caballeronia</taxon>
    </lineage>
</organism>
<dbReference type="Proteomes" id="UP000054596">
    <property type="component" value="Unassembled WGS sequence"/>
</dbReference>
<feature type="transmembrane region" description="Helical" evidence="5">
    <location>
        <begin position="52"/>
        <end position="75"/>
    </location>
</feature>
<gene>
    <name evidence="6" type="ORF">AWB82_01121</name>
</gene>
<evidence type="ECO:0000256" key="3">
    <source>
        <dbReference type="ARBA" id="ARBA00022989"/>
    </source>
</evidence>
<evidence type="ECO:0000313" key="6">
    <source>
        <dbReference type="EMBL" id="SAK47923.1"/>
    </source>
</evidence>
<sequence length="76" mass="8457">MHMTSDVDLFGVFIPPSVFVAILALVLLYALRRVLAHLGVYRAFAYQNLFDLALYFILFALLLFAFGGATLTPLFG</sequence>
<dbReference type="InterPro" id="IPR012451">
    <property type="entry name" value="DUF1656"/>
</dbReference>
<keyword evidence="1" id="KW-1003">Cell membrane</keyword>
<dbReference type="Pfam" id="PF07869">
    <property type="entry name" value="DUF1656"/>
    <property type="match status" value="1"/>
</dbReference>
<evidence type="ECO:0000313" key="7">
    <source>
        <dbReference type="Proteomes" id="UP000054596"/>
    </source>
</evidence>
<name>A0A157ZQZ0_9BURK</name>
<dbReference type="RefSeq" id="WP_200818047.1">
    <property type="nucleotide sequence ID" value="NZ_FCOJ02000005.1"/>
</dbReference>
<dbReference type="STRING" id="1777143.AWB82_01121"/>
<evidence type="ECO:0000256" key="2">
    <source>
        <dbReference type="ARBA" id="ARBA00022692"/>
    </source>
</evidence>
<comment type="caution">
    <text evidence="6">The sequence shown here is derived from an EMBL/GenBank/DDBJ whole genome shotgun (WGS) entry which is preliminary data.</text>
</comment>
<keyword evidence="3 5" id="KW-1133">Transmembrane helix</keyword>
<dbReference type="AlphaFoldDB" id="A0A157ZQZ0"/>
<evidence type="ECO:0000256" key="1">
    <source>
        <dbReference type="ARBA" id="ARBA00022475"/>
    </source>
</evidence>
<keyword evidence="4 5" id="KW-0472">Membrane</keyword>
<protein>
    <submittedName>
        <fullName evidence="6">Membrane protein</fullName>
    </submittedName>
</protein>
<reference evidence="6" key="1">
    <citation type="submission" date="2016-01" db="EMBL/GenBank/DDBJ databases">
        <authorList>
            <person name="Peeters C."/>
        </authorList>
    </citation>
    <scope>NUCLEOTIDE SEQUENCE [LARGE SCALE GENOMIC DNA]</scope>
    <source>
        <strain evidence="6">LMG 29325</strain>
    </source>
</reference>
<accession>A0A157ZQZ0</accession>
<proteinExistence type="predicted"/>